<protein>
    <submittedName>
        <fullName evidence="1">Uncharacterized protein</fullName>
    </submittedName>
</protein>
<dbReference type="EMBL" id="CP003563">
    <property type="protein sequence ID" value="AFL52169.1"/>
    <property type="molecule type" value="Genomic_DNA"/>
</dbReference>
<gene>
    <name evidence="1" type="ORF">USDA257_c36130</name>
</gene>
<dbReference type="Proteomes" id="UP000006180">
    <property type="component" value="Chromosome"/>
</dbReference>
<organism evidence="1 2">
    <name type="scientific">Sinorhizobium fredii (strain USDA 257)</name>
    <dbReference type="NCBI Taxonomy" id="1185652"/>
    <lineage>
        <taxon>Bacteria</taxon>
        <taxon>Pseudomonadati</taxon>
        <taxon>Pseudomonadota</taxon>
        <taxon>Alphaproteobacteria</taxon>
        <taxon>Hyphomicrobiales</taxon>
        <taxon>Rhizobiaceae</taxon>
        <taxon>Sinorhizobium/Ensifer group</taxon>
        <taxon>Sinorhizobium</taxon>
    </lineage>
</organism>
<dbReference type="eggNOG" id="ENOG50339JD">
    <property type="taxonomic scope" value="Bacteria"/>
</dbReference>
<dbReference type="AlphaFoldDB" id="I3X8G3"/>
<name>I3X8G3_SINF2</name>
<proteinExistence type="predicted"/>
<dbReference type="PATRIC" id="fig|1185652.3.peg.3748"/>
<dbReference type="HOGENOM" id="CLU_2717691_0_0_5"/>
<evidence type="ECO:0000313" key="2">
    <source>
        <dbReference type="Proteomes" id="UP000006180"/>
    </source>
</evidence>
<sequence length="74" mass="7699">MVRVCLQAIASAALPLGAVRIRAASAGPFVSQRDGALTAPIAVRIDYAGQGGIEVRRARVRCHLDSNGMVIAVN</sequence>
<reference evidence="1 2" key="1">
    <citation type="journal article" date="2012" name="J. Bacteriol.">
        <title>Complete genome sequence of the broad-host-range strain Sinorhizobium fredii USDA257.</title>
        <authorList>
            <person name="Schuldes J."/>
            <person name="Rodriguez Orbegoso M."/>
            <person name="Schmeisser C."/>
            <person name="Krishnan H.B."/>
            <person name="Daniel R."/>
            <person name="Streit W.R."/>
        </authorList>
    </citation>
    <scope>NUCLEOTIDE SEQUENCE [LARGE SCALE GENOMIC DNA]</scope>
    <source>
        <strain evidence="1 2">USDA 257</strain>
    </source>
</reference>
<dbReference type="KEGG" id="sfd:USDA257_c36130"/>
<evidence type="ECO:0000313" key="1">
    <source>
        <dbReference type="EMBL" id="AFL52169.1"/>
    </source>
</evidence>
<accession>I3X8G3</accession>